<dbReference type="InterPro" id="IPR027417">
    <property type="entry name" value="P-loop_NTPase"/>
</dbReference>
<dbReference type="Pfam" id="PF05190">
    <property type="entry name" value="MutS_IV"/>
    <property type="match status" value="1"/>
</dbReference>
<dbReference type="SMART" id="SM00534">
    <property type="entry name" value="MUTSac"/>
    <property type="match status" value="1"/>
</dbReference>
<keyword evidence="3" id="KW-0238">DNA-binding</keyword>
<dbReference type="InterPro" id="IPR036187">
    <property type="entry name" value="DNA_mismatch_repair_MutS_sf"/>
</dbReference>
<sequence>MENHKTYGWCFRLARADAGSIRNQREYKEISTMKNGVFFTTTAMQDLKRDFDKSTRIYNKTQSGLVDEVVTVAYRLFRADTFLASYCLVLEELAAVLADLDVIVSLAYVSVHAPSPYIKPKMHSRGEGNAILKEAQHSCMEMQDDIQFVTNNVSLRRGSSKFWIITGPNMGGKSTYIRQIGVIALMAQVGLLVPFSEAEMTIFDCILTRVGASDPQMKGMSTFIAEMLETPTILKSATSESLVIIYELGRGTSIYDGFGLSQSILSRNQMSSNAWDPFS</sequence>
<keyword evidence="1" id="KW-0547">Nucleotide-binding</keyword>
<evidence type="ECO:0000256" key="3">
    <source>
        <dbReference type="ARBA" id="ARBA00023125"/>
    </source>
</evidence>
<dbReference type="GO" id="GO:0006298">
    <property type="term" value="P:mismatch repair"/>
    <property type="evidence" value="ECO:0007669"/>
    <property type="project" value="InterPro"/>
</dbReference>
<organism evidence="5 6">
    <name type="scientific">Tuber aestivum</name>
    <name type="common">summer truffle</name>
    <dbReference type="NCBI Taxonomy" id="59557"/>
    <lineage>
        <taxon>Eukaryota</taxon>
        <taxon>Fungi</taxon>
        <taxon>Dikarya</taxon>
        <taxon>Ascomycota</taxon>
        <taxon>Pezizomycotina</taxon>
        <taxon>Pezizomycetes</taxon>
        <taxon>Pezizales</taxon>
        <taxon>Tuberaceae</taxon>
        <taxon>Tuber</taxon>
    </lineage>
</organism>
<keyword evidence="2" id="KW-0067">ATP-binding</keyword>
<dbReference type="GO" id="GO:0005524">
    <property type="term" value="F:ATP binding"/>
    <property type="evidence" value="ECO:0007669"/>
    <property type="project" value="UniProtKB-KW"/>
</dbReference>
<evidence type="ECO:0000313" key="5">
    <source>
        <dbReference type="EMBL" id="CUS08870.1"/>
    </source>
</evidence>
<dbReference type="InterPro" id="IPR000432">
    <property type="entry name" value="DNA_mismatch_repair_MutS_C"/>
</dbReference>
<name>A0A292PQV3_9PEZI</name>
<dbReference type="GO" id="GO:0140664">
    <property type="term" value="F:ATP-dependent DNA damage sensor activity"/>
    <property type="evidence" value="ECO:0007669"/>
    <property type="project" value="InterPro"/>
</dbReference>
<reference evidence="5" key="1">
    <citation type="submission" date="2015-10" db="EMBL/GenBank/DDBJ databases">
        <authorList>
            <person name="Regsiter A."/>
            <person name="william w."/>
        </authorList>
    </citation>
    <scope>NUCLEOTIDE SEQUENCE</scope>
    <source>
        <strain evidence="5">Montdore</strain>
    </source>
</reference>
<dbReference type="EMBL" id="LN891108">
    <property type="protein sequence ID" value="CUS08870.1"/>
    <property type="molecule type" value="Genomic_DNA"/>
</dbReference>
<dbReference type="Proteomes" id="UP001412239">
    <property type="component" value="Unassembled WGS sequence"/>
</dbReference>
<protein>
    <recommendedName>
        <fullName evidence="4">DNA mismatch repair proteins mutS family domain-containing protein</fullName>
    </recommendedName>
</protein>
<dbReference type="InterPro" id="IPR045076">
    <property type="entry name" value="MutS"/>
</dbReference>
<dbReference type="PANTHER" id="PTHR11361">
    <property type="entry name" value="DNA MISMATCH REPAIR PROTEIN MUTS FAMILY MEMBER"/>
    <property type="match status" value="1"/>
</dbReference>
<feature type="domain" description="DNA mismatch repair proteins mutS family" evidence="4">
    <location>
        <begin position="160"/>
        <end position="272"/>
    </location>
</feature>
<dbReference type="Gene3D" id="1.10.1420.10">
    <property type="match status" value="1"/>
</dbReference>
<evidence type="ECO:0000313" key="6">
    <source>
        <dbReference type="Proteomes" id="UP001412239"/>
    </source>
</evidence>
<evidence type="ECO:0000256" key="2">
    <source>
        <dbReference type="ARBA" id="ARBA00022840"/>
    </source>
</evidence>
<dbReference type="SUPFAM" id="SSF48334">
    <property type="entry name" value="DNA repair protein MutS, domain III"/>
    <property type="match status" value="1"/>
</dbReference>
<dbReference type="Gene3D" id="3.40.50.300">
    <property type="entry name" value="P-loop containing nucleotide triphosphate hydrolases"/>
    <property type="match status" value="1"/>
</dbReference>
<dbReference type="PANTHER" id="PTHR11361:SF35">
    <property type="entry name" value="DNA MISMATCH REPAIR PROTEIN MSH2"/>
    <property type="match status" value="1"/>
</dbReference>
<accession>A0A292PQV3</accession>
<dbReference type="GO" id="GO:0030983">
    <property type="term" value="F:mismatched DNA binding"/>
    <property type="evidence" value="ECO:0007669"/>
    <property type="project" value="InterPro"/>
</dbReference>
<dbReference type="SUPFAM" id="SSF52540">
    <property type="entry name" value="P-loop containing nucleoside triphosphate hydrolases"/>
    <property type="match status" value="1"/>
</dbReference>
<dbReference type="GO" id="GO:0006312">
    <property type="term" value="P:mitotic recombination"/>
    <property type="evidence" value="ECO:0007669"/>
    <property type="project" value="TreeGrafter"/>
</dbReference>
<proteinExistence type="predicted"/>
<dbReference type="GO" id="GO:0032301">
    <property type="term" value="C:MutSalpha complex"/>
    <property type="evidence" value="ECO:0007669"/>
    <property type="project" value="TreeGrafter"/>
</dbReference>
<dbReference type="InterPro" id="IPR007861">
    <property type="entry name" value="DNA_mismatch_repair_MutS_clamp"/>
</dbReference>
<gene>
    <name evidence="5" type="ORF">GSTUAT00007046001</name>
</gene>
<dbReference type="AlphaFoldDB" id="A0A292PQV3"/>
<evidence type="ECO:0000259" key="4">
    <source>
        <dbReference type="SMART" id="SM00534"/>
    </source>
</evidence>
<keyword evidence="6" id="KW-1185">Reference proteome</keyword>
<evidence type="ECO:0000256" key="1">
    <source>
        <dbReference type="ARBA" id="ARBA00022741"/>
    </source>
</evidence>
<dbReference type="Pfam" id="PF00488">
    <property type="entry name" value="MutS_V"/>
    <property type="match status" value="1"/>
</dbReference>